<reference evidence="14 15" key="1">
    <citation type="submission" date="2016-09" db="EMBL/GenBank/DDBJ databases">
        <title>Genomic analysis reveals versatility of anaerobic energy metabolism of Geosporobacter ferrireducens IRF9 of phylum Firmicutes.</title>
        <authorList>
            <person name="Kim S.-J."/>
        </authorList>
    </citation>
    <scope>NUCLEOTIDE SEQUENCE [LARGE SCALE GENOMIC DNA]</scope>
    <source>
        <strain evidence="14 15">IRF9</strain>
    </source>
</reference>
<gene>
    <name evidence="14" type="ORF">Gferi_09810</name>
</gene>
<feature type="transmembrane region" description="Helical" evidence="13">
    <location>
        <begin position="300"/>
        <end position="318"/>
    </location>
</feature>
<feature type="transmembrane region" description="Helical" evidence="13">
    <location>
        <begin position="230"/>
        <end position="257"/>
    </location>
</feature>
<comment type="similarity">
    <text evidence="2">Belongs to the binding-protein-dependent transport system permease family. FecCD subfamily.</text>
</comment>
<dbReference type="GO" id="GO:0005886">
    <property type="term" value="C:plasma membrane"/>
    <property type="evidence" value="ECO:0007669"/>
    <property type="project" value="UniProtKB-SubCell"/>
</dbReference>
<dbReference type="KEGG" id="gfe:Gferi_09810"/>
<keyword evidence="4" id="KW-0813">Transport</keyword>
<evidence type="ECO:0000256" key="8">
    <source>
        <dbReference type="ARBA" id="ARBA00023004"/>
    </source>
</evidence>
<evidence type="ECO:0000256" key="5">
    <source>
        <dbReference type="ARBA" id="ARBA00022475"/>
    </source>
</evidence>
<comment type="subcellular location">
    <subcellularLocation>
        <location evidence="1">Cell membrane</location>
        <topology evidence="1">Multi-pass membrane protein</topology>
    </subcellularLocation>
</comment>
<dbReference type="PANTHER" id="PTHR30472:SF21">
    <property type="entry name" value="HEME-IRON TRANSPORT SYSTEM PERMEASE PROTEIN ISDF-RELATED"/>
    <property type="match status" value="1"/>
</dbReference>
<dbReference type="Gene3D" id="1.10.3470.10">
    <property type="entry name" value="ABC transporter involved in vitamin B12 uptake, BtuC"/>
    <property type="match status" value="1"/>
</dbReference>
<keyword evidence="6 13" id="KW-0812">Transmembrane</keyword>
<dbReference type="InterPro" id="IPR037294">
    <property type="entry name" value="ABC_BtuC-like"/>
</dbReference>
<evidence type="ECO:0000256" key="11">
    <source>
        <dbReference type="ARBA" id="ARBA00031149"/>
    </source>
</evidence>
<comment type="function">
    <text evidence="10">Part of the binding-protein-dependent transport system for heme-iron. Responsible for the translocation of the substrate across the membrane.</text>
</comment>
<sequence length="327" mass="34802">MNKKPMLFILLAVMLMGLFFLAVNTGGIKISFAALWKGLFIEYNRDVEIIFDLRFPRIVIAMLSGAALALSGVLFQAVMKNPLADPGIIGISSGASFFAVMVGTFFPSLYFFTPLFAFLGGIAACVFVYILSWKSGLSPLRMILVGVAVNAVFSGLIEALGFITGGRQSAVAASISAGIAMKTWKDVHTLVGYVILGVILGFCVSGKCNLLALEDKTVRNLGVSVNRVRLLVSAVAVLLASISTAIVGAISFVGLIVPHIARLLVGSNHKILIPFAILLGSFTVLLADTAGRVIAYPYEIPASIIMAVIGGPFFIFLLRRSEQTYGN</sequence>
<evidence type="ECO:0000256" key="9">
    <source>
        <dbReference type="ARBA" id="ARBA00023136"/>
    </source>
</evidence>
<dbReference type="EMBL" id="CP017269">
    <property type="protein sequence ID" value="AOT73067.1"/>
    <property type="molecule type" value="Genomic_DNA"/>
</dbReference>
<dbReference type="GO" id="GO:0033214">
    <property type="term" value="P:siderophore-iron import into cell"/>
    <property type="evidence" value="ECO:0007669"/>
    <property type="project" value="TreeGrafter"/>
</dbReference>
<name>A0A1D8GQ66_9FIRM</name>
<feature type="transmembrane region" description="Helical" evidence="13">
    <location>
        <begin position="57"/>
        <end position="75"/>
    </location>
</feature>
<feature type="transmembrane region" description="Helical" evidence="13">
    <location>
        <begin position="87"/>
        <end position="106"/>
    </location>
</feature>
<evidence type="ECO:0000256" key="3">
    <source>
        <dbReference type="ARBA" id="ARBA00018524"/>
    </source>
</evidence>
<dbReference type="PANTHER" id="PTHR30472">
    <property type="entry name" value="FERRIC ENTEROBACTIN TRANSPORT SYSTEM PERMEASE PROTEIN"/>
    <property type="match status" value="1"/>
</dbReference>
<evidence type="ECO:0000313" key="15">
    <source>
        <dbReference type="Proteomes" id="UP000095743"/>
    </source>
</evidence>
<feature type="transmembrane region" description="Helical" evidence="13">
    <location>
        <begin position="143"/>
        <end position="163"/>
    </location>
</feature>
<dbReference type="OrthoDB" id="9792889at2"/>
<dbReference type="Proteomes" id="UP000095743">
    <property type="component" value="Chromosome"/>
</dbReference>
<keyword evidence="5" id="KW-1003">Cell membrane</keyword>
<keyword evidence="15" id="KW-1185">Reference proteome</keyword>
<dbReference type="STRING" id="1424294.Gferi_09810"/>
<keyword evidence="9 13" id="KW-0472">Membrane</keyword>
<evidence type="ECO:0000313" key="14">
    <source>
        <dbReference type="EMBL" id="AOT73067.1"/>
    </source>
</evidence>
<dbReference type="AlphaFoldDB" id="A0A1D8GQ66"/>
<evidence type="ECO:0000256" key="6">
    <source>
        <dbReference type="ARBA" id="ARBA00022692"/>
    </source>
</evidence>
<evidence type="ECO:0000256" key="1">
    <source>
        <dbReference type="ARBA" id="ARBA00004651"/>
    </source>
</evidence>
<dbReference type="Pfam" id="PF01032">
    <property type="entry name" value="FecCD"/>
    <property type="match status" value="1"/>
</dbReference>
<dbReference type="SUPFAM" id="SSF81345">
    <property type="entry name" value="ABC transporter involved in vitamin B12 uptake, BtuC"/>
    <property type="match status" value="1"/>
</dbReference>
<feature type="transmembrane region" description="Helical" evidence="13">
    <location>
        <begin position="190"/>
        <end position="210"/>
    </location>
</feature>
<dbReference type="GO" id="GO:0022857">
    <property type="term" value="F:transmembrane transporter activity"/>
    <property type="evidence" value="ECO:0007669"/>
    <property type="project" value="InterPro"/>
</dbReference>
<organism evidence="14 15">
    <name type="scientific">Geosporobacter ferrireducens</name>
    <dbReference type="NCBI Taxonomy" id="1424294"/>
    <lineage>
        <taxon>Bacteria</taxon>
        <taxon>Bacillati</taxon>
        <taxon>Bacillota</taxon>
        <taxon>Clostridia</taxon>
        <taxon>Peptostreptococcales</taxon>
        <taxon>Thermotaleaceae</taxon>
        <taxon>Geosporobacter</taxon>
    </lineage>
</organism>
<protein>
    <recommendedName>
        <fullName evidence="3">Probable heme-iron transport system permease protein IsdF</fullName>
    </recommendedName>
    <alternativeName>
        <fullName evidence="12">Iron-regulated surface determinant protein F</fullName>
    </alternativeName>
    <alternativeName>
        <fullName evidence="11">Staphylococcal iron-regulated protein G</fullName>
    </alternativeName>
</protein>
<keyword evidence="7 13" id="KW-1133">Transmembrane helix</keyword>
<keyword evidence="8" id="KW-0408">Iron</keyword>
<evidence type="ECO:0000256" key="4">
    <source>
        <dbReference type="ARBA" id="ARBA00022448"/>
    </source>
</evidence>
<dbReference type="FunFam" id="1.10.3470.10:FF:000001">
    <property type="entry name" value="Vitamin B12 ABC transporter permease BtuC"/>
    <property type="match status" value="1"/>
</dbReference>
<evidence type="ECO:0000256" key="10">
    <source>
        <dbReference type="ARBA" id="ARBA00025320"/>
    </source>
</evidence>
<feature type="transmembrane region" description="Helical" evidence="13">
    <location>
        <begin position="112"/>
        <end position="131"/>
    </location>
</feature>
<accession>A0A1D8GQ66</accession>
<feature type="transmembrane region" description="Helical" evidence="13">
    <location>
        <begin position="269"/>
        <end position="288"/>
    </location>
</feature>
<evidence type="ECO:0000256" key="7">
    <source>
        <dbReference type="ARBA" id="ARBA00022989"/>
    </source>
</evidence>
<evidence type="ECO:0000256" key="13">
    <source>
        <dbReference type="SAM" id="Phobius"/>
    </source>
</evidence>
<evidence type="ECO:0000256" key="12">
    <source>
        <dbReference type="ARBA" id="ARBA00031465"/>
    </source>
</evidence>
<evidence type="ECO:0000256" key="2">
    <source>
        <dbReference type="ARBA" id="ARBA00007935"/>
    </source>
</evidence>
<proteinExistence type="inferred from homology"/>
<dbReference type="InterPro" id="IPR000522">
    <property type="entry name" value="ABC_transptr_permease_BtuC"/>
</dbReference>
<dbReference type="CDD" id="cd06550">
    <property type="entry name" value="TM_ABC_iron-siderophores_like"/>
    <property type="match status" value="1"/>
</dbReference>